<evidence type="ECO:0000259" key="1">
    <source>
        <dbReference type="Pfam" id="PF13470"/>
    </source>
</evidence>
<protein>
    <submittedName>
        <fullName evidence="2">Type II toxin-antitoxin system VapC family toxin</fullName>
    </submittedName>
</protein>
<dbReference type="EMBL" id="JBHRYQ010000001">
    <property type="protein sequence ID" value="MFC3809587.1"/>
    <property type="molecule type" value="Genomic_DNA"/>
</dbReference>
<dbReference type="Proteomes" id="UP001595616">
    <property type="component" value="Unassembled WGS sequence"/>
</dbReference>
<comment type="caution">
    <text evidence="2">The sequence shown here is derived from an EMBL/GenBank/DDBJ whole genome shotgun (WGS) entry which is preliminary data.</text>
</comment>
<sequence length="138" mass="15767">MKIFLDANILISVLNHEMPTFTYSSRILSLPHFDSNYKICTIPICLAIAYYIAEKKCGSRRAIEKMQLLSQNVEIVTIGQKEVNQVNSNKKINDYEDGLQYYAALNAGCDLIITENLKDFFFSDIPVYTSKELIMNVL</sequence>
<gene>
    <name evidence="2" type="ORF">ACFOOI_02890</name>
</gene>
<name>A0ABV7YU98_9BACT</name>
<proteinExistence type="predicted"/>
<evidence type="ECO:0000313" key="2">
    <source>
        <dbReference type="EMBL" id="MFC3809587.1"/>
    </source>
</evidence>
<reference evidence="3" key="1">
    <citation type="journal article" date="2019" name="Int. J. Syst. Evol. Microbiol.">
        <title>The Global Catalogue of Microorganisms (GCM) 10K type strain sequencing project: providing services to taxonomists for standard genome sequencing and annotation.</title>
        <authorList>
            <consortium name="The Broad Institute Genomics Platform"/>
            <consortium name="The Broad Institute Genome Sequencing Center for Infectious Disease"/>
            <person name="Wu L."/>
            <person name="Ma J."/>
        </authorList>
    </citation>
    <scope>NUCLEOTIDE SEQUENCE [LARGE SCALE GENOMIC DNA]</scope>
    <source>
        <strain evidence="3">CECT 7956</strain>
    </source>
</reference>
<dbReference type="SUPFAM" id="SSF88723">
    <property type="entry name" value="PIN domain-like"/>
    <property type="match status" value="1"/>
</dbReference>
<dbReference type="CDD" id="cd09854">
    <property type="entry name" value="PIN_VapC-like"/>
    <property type="match status" value="1"/>
</dbReference>
<dbReference type="Gene3D" id="3.40.50.1010">
    <property type="entry name" value="5'-nuclease"/>
    <property type="match status" value="1"/>
</dbReference>
<accession>A0ABV7YU98</accession>
<dbReference type="RefSeq" id="WP_379834837.1">
    <property type="nucleotide sequence ID" value="NZ_JBHRYQ010000001.1"/>
</dbReference>
<organism evidence="2 3">
    <name type="scientific">Lacihabitans lacunae</name>
    <dbReference type="NCBI Taxonomy" id="1028214"/>
    <lineage>
        <taxon>Bacteria</taxon>
        <taxon>Pseudomonadati</taxon>
        <taxon>Bacteroidota</taxon>
        <taxon>Cytophagia</taxon>
        <taxon>Cytophagales</taxon>
        <taxon>Leadbetterellaceae</taxon>
        <taxon>Lacihabitans</taxon>
    </lineage>
</organism>
<keyword evidence="3" id="KW-1185">Reference proteome</keyword>
<dbReference type="Pfam" id="PF13470">
    <property type="entry name" value="PIN_3"/>
    <property type="match status" value="1"/>
</dbReference>
<feature type="domain" description="PIN" evidence="1">
    <location>
        <begin position="2"/>
        <end position="117"/>
    </location>
</feature>
<evidence type="ECO:0000313" key="3">
    <source>
        <dbReference type="Proteomes" id="UP001595616"/>
    </source>
</evidence>
<dbReference type="InterPro" id="IPR029060">
    <property type="entry name" value="PIN-like_dom_sf"/>
</dbReference>
<dbReference type="InterPro" id="IPR002716">
    <property type="entry name" value="PIN_dom"/>
</dbReference>